<keyword evidence="2" id="KW-1185">Reference proteome</keyword>
<feature type="non-terminal residue" evidence="1">
    <location>
        <position position="64"/>
    </location>
</feature>
<sequence length="64" mass="7434">MSVVGVFQDNINLIISVTKLKKAPIELYINISSLEQQIQEIKKSINLLLTYSKHYKEMNIKQLK</sequence>
<gene>
    <name evidence="1" type="ORF">SPELUC_LOCUS16379</name>
</gene>
<proteinExistence type="predicted"/>
<organism evidence="1 2">
    <name type="scientific">Cetraspora pellucida</name>
    <dbReference type="NCBI Taxonomy" id="1433469"/>
    <lineage>
        <taxon>Eukaryota</taxon>
        <taxon>Fungi</taxon>
        <taxon>Fungi incertae sedis</taxon>
        <taxon>Mucoromycota</taxon>
        <taxon>Glomeromycotina</taxon>
        <taxon>Glomeromycetes</taxon>
        <taxon>Diversisporales</taxon>
        <taxon>Gigasporaceae</taxon>
        <taxon>Cetraspora</taxon>
    </lineage>
</organism>
<name>A0ACA9R7E1_9GLOM</name>
<comment type="caution">
    <text evidence="1">The sequence shown here is derived from an EMBL/GenBank/DDBJ whole genome shotgun (WGS) entry which is preliminary data.</text>
</comment>
<evidence type="ECO:0000313" key="2">
    <source>
        <dbReference type="Proteomes" id="UP000789366"/>
    </source>
</evidence>
<accession>A0ACA9R7E1</accession>
<evidence type="ECO:0000313" key="1">
    <source>
        <dbReference type="EMBL" id="CAG8780548.1"/>
    </source>
</evidence>
<reference evidence="1" key="1">
    <citation type="submission" date="2021-06" db="EMBL/GenBank/DDBJ databases">
        <authorList>
            <person name="Kallberg Y."/>
            <person name="Tangrot J."/>
            <person name="Rosling A."/>
        </authorList>
    </citation>
    <scope>NUCLEOTIDE SEQUENCE</scope>
    <source>
        <strain evidence="1">28 12/20/2015</strain>
    </source>
</reference>
<protein>
    <submittedName>
        <fullName evidence="1">9676_t:CDS:1</fullName>
    </submittedName>
</protein>
<dbReference type="Proteomes" id="UP000789366">
    <property type="component" value="Unassembled WGS sequence"/>
</dbReference>
<dbReference type="EMBL" id="CAJVPW010060221">
    <property type="protein sequence ID" value="CAG8780548.1"/>
    <property type="molecule type" value="Genomic_DNA"/>
</dbReference>